<dbReference type="InterPro" id="IPR036097">
    <property type="entry name" value="HisK_dim/P_sf"/>
</dbReference>
<evidence type="ECO:0000313" key="13">
    <source>
        <dbReference type="EMBL" id="MBV6340542.1"/>
    </source>
</evidence>
<dbReference type="Pfam" id="PF00072">
    <property type="entry name" value="Response_reg"/>
    <property type="match status" value="1"/>
</dbReference>
<dbReference type="SMART" id="SM00073">
    <property type="entry name" value="HPT"/>
    <property type="match status" value="1"/>
</dbReference>
<dbReference type="GO" id="GO:0016301">
    <property type="term" value="F:kinase activity"/>
    <property type="evidence" value="ECO:0007669"/>
    <property type="project" value="UniProtKB-KW"/>
</dbReference>
<dbReference type="Gene3D" id="3.40.50.2300">
    <property type="match status" value="1"/>
</dbReference>
<evidence type="ECO:0000256" key="1">
    <source>
        <dbReference type="ARBA" id="ARBA00000085"/>
    </source>
</evidence>
<evidence type="ECO:0000313" key="14">
    <source>
        <dbReference type="Proteomes" id="UP001196980"/>
    </source>
</evidence>
<comment type="catalytic activity">
    <reaction evidence="1">
        <text>ATP + protein L-histidine = ADP + protein N-phospho-L-histidine.</text>
        <dbReference type="EC" id="2.7.13.3"/>
    </reaction>
</comment>
<proteinExistence type="predicted"/>
<dbReference type="Pfam" id="PF02518">
    <property type="entry name" value="HATPase_c"/>
    <property type="match status" value="1"/>
</dbReference>
<evidence type="ECO:0000256" key="2">
    <source>
        <dbReference type="ARBA" id="ARBA00012438"/>
    </source>
</evidence>
<comment type="caution">
    <text evidence="13">The sequence shown here is derived from an EMBL/GenBank/DDBJ whole genome shotgun (WGS) entry which is preliminary data.</text>
</comment>
<evidence type="ECO:0000259" key="12">
    <source>
        <dbReference type="PROSITE" id="PS50894"/>
    </source>
</evidence>
<dbReference type="Gene3D" id="2.30.30.40">
    <property type="entry name" value="SH3 Domains"/>
    <property type="match status" value="1"/>
</dbReference>
<dbReference type="EC" id="2.7.13.3" evidence="2"/>
<feature type="domain" description="CheW-like" evidence="11">
    <location>
        <begin position="539"/>
        <end position="679"/>
    </location>
</feature>
<evidence type="ECO:0000256" key="8">
    <source>
        <dbReference type="SAM" id="MobiDB-lite"/>
    </source>
</evidence>
<dbReference type="PANTHER" id="PTHR43395:SF1">
    <property type="entry name" value="CHEMOTAXIS PROTEIN CHEA"/>
    <property type="match status" value="1"/>
</dbReference>
<dbReference type="CDD" id="cd00088">
    <property type="entry name" value="HPT"/>
    <property type="match status" value="1"/>
</dbReference>
<feature type="modified residue" description="4-aspartylphosphate" evidence="7">
    <location>
        <position position="747"/>
    </location>
</feature>
<dbReference type="SMART" id="SM00260">
    <property type="entry name" value="CheW"/>
    <property type="match status" value="1"/>
</dbReference>
<keyword evidence="3 7" id="KW-0597">Phosphoprotein</keyword>
<dbReference type="InterPro" id="IPR008207">
    <property type="entry name" value="Sig_transdc_His_kin_Hpt_dom"/>
</dbReference>
<dbReference type="InterPro" id="IPR001789">
    <property type="entry name" value="Sig_transdc_resp-reg_receiver"/>
</dbReference>
<dbReference type="InterPro" id="IPR036061">
    <property type="entry name" value="CheW-like_dom_sf"/>
</dbReference>
<dbReference type="PROSITE" id="PS50894">
    <property type="entry name" value="HPT"/>
    <property type="match status" value="1"/>
</dbReference>
<dbReference type="PROSITE" id="PS50109">
    <property type="entry name" value="HIS_KIN"/>
    <property type="match status" value="1"/>
</dbReference>
<feature type="domain" description="HPt" evidence="12">
    <location>
        <begin position="1"/>
        <end position="98"/>
    </location>
</feature>
<keyword evidence="4" id="KW-0808">Transferase</keyword>
<evidence type="ECO:0000256" key="4">
    <source>
        <dbReference type="ARBA" id="ARBA00022679"/>
    </source>
</evidence>
<evidence type="ECO:0000256" key="5">
    <source>
        <dbReference type="ARBA" id="ARBA00022777"/>
    </source>
</evidence>
<dbReference type="SMART" id="SM01231">
    <property type="entry name" value="H-kinase_dim"/>
    <property type="match status" value="1"/>
</dbReference>
<dbReference type="InterPro" id="IPR004358">
    <property type="entry name" value="Sig_transdc_His_kin-like_C"/>
</dbReference>
<dbReference type="InterPro" id="IPR003594">
    <property type="entry name" value="HATPase_dom"/>
</dbReference>
<feature type="domain" description="Histidine kinase" evidence="9">
    <location>
        <begin position="334"/>
        <end position="537"/>
    </location>
</feature>
<evidence type="ECO:0000256" key="6">
    <source>
        <dbReference type="PROSITE-ProRule" id="PRU00110"/>
    </source>
</evidence>
<dbReference type="InterPro" id="IPR036890">
    <property type="entry name" value="HATPase_C_sf"/>
</dbReference>
<dbReference type="PROSITE" id="PS50851">
    <property type="entry name" value="CHEW"/>
    <property type="match status" value="1"/>
</dbReference>
<dbReference type="Pfam" id="PF01584">
    <property type="entry name" value="CheW"/>
    <property type="match status" value="1"/>
</dbReference>
<dbReference type="InterPro" id="IPR002545">
    <property type="entry name" value="CheW-lke_dom"/>
</dbReference>
<dbReference type="Pfam" id="PF01627">
    <property type="entry name" value="Hpt"/>
    <property type="match status" value="1"/>
</dbReference>
<dbReference type="InterPro" id="IPR005467">
    <property type="entry name" value="His_kinase_dom"/>
</dbReference>
<dbReference type="SMART" id="SM00387">
    <property type="entry name" value="HATPase_c"/>
    <property type="match status" value="1"/>
</dbReference>
<dbReference type="Gene3D" id="1.20.120.160">
    <property type="entry name" value="HPT domain"/>
    <property type="match status" value="1"/>
</dbReference>
<dbReference type="SUPFAM" id="SSF55874">
    <property type="entry name" value="ATPase domain of HSP90 chaperone/DNA topoisomerase II/histidine kinase"/>
    <property type="match status" value="1"/>
</dbReference>
<feature type="region of interest" description="Disordered" evidence="8">
    <location>
        <begin position="119"/>
        <end position="150"/>
    </location>
</feature>
<organism evidence="13 14">
    <name type="scientific">Candidatus Magnetobacterium casense</name>
    <dbReference type="NCBI Taxonomy" id="1455061"/>
    <lineage>
        <taxon>Bacteria</taxon>
        <taxon>Pseudomonadati</taxon>
        <taxon>Nitrospirota</taxon>
        <taxon>Thermodesulfovibrionia</taxon>
        <taxon>Thermodesulfovibrionales</taxon>
        <taxon>Candidatus Magnetobacteriaceae</taxon>
        <taxon>Candidatus Magnetobacterium</taxon>
    </lineage>
</organism>
<evidence type="ECO:0000259" key="9">
    <source>
        <dbReference type="PROSITE" id="PS50109"/>
    </source>
</evidence>
<keyword evidence="14" id="KW-1185">Reference proteome</keyword>
<dbReference type="Gene3D" id="3.30.565.10">
    <property type="entry name" value="Histidine kinase-like ATPase, C-terminal domain"/>
    <property type="match status" value="1"/>
</dbReference>
<evidence type="ECO:0000256" key="7">
    <source>
        <dbReference type="PROSITE-ProRule" id="PRU00169"/>
    </source>
</evidence>
<dbReference type="PROSITE" id="PS50110">
    <property type="entry name" value="RESPONSE_REGULATORY"/>
    <property type="match status" value="1"/>
</dbReference>
<dbReference type="SUPFAM" id="SSF47384">
    <property type="entry name" value="Homodimeric domain of signal transducing histidine kinase"/>
    <property type="match status" value="1"/>
</dbReference>
<dbReference type="Proteomes" id="UP001196980">
    <property type="component" value="Unassembled WGS sequence"/>
</dbReference>
<dbReference type="InterPro" id="IPR037006">
    <property type="entry name" value="CheA-like_homodim_sf"/>
</dbReference>
<sequence>MRDLFKLESDEHLSVLESGLMQLEQQPDNKDILQEMFREAHSLKGSARMLGVYKVMEVSHALEDLFGKAQRGDIVFTPAIIARIYPVVDAIGKFVAEATTDARPGIEVKGVLEYLRLDRDMPTSKTRPLPQSQGEEPGEPPPPPQEPASAVVEATAVVELPPAVEPTPVDEPPPVAETTAVGATTAAAEATAAIPVHVVEPQTMDVAQPQETPPEYKPPKADIPINFELGKNRIETIRVDTRKLDSLMTHAGELSVTKTSIIHRFKEINGIMSFCDDWSSDVLSRYIMLKDMAHGNELLSKTLVDFFNLQRSRFEKLNNSLNELKTGWHGDNTRLESVTKKLHYEIRNVSILPIKTLFRVFPRLVRDISVALSKSVDLVIEGGETTVDRQIIEELKDPIMHLLRNAIDHGIEGAQERLNCGKPAVATIVLRAYKHANQIVVEVGDDGGGLNTEEIKRTALKHRLATEEQLQGMTLAQIHGLIFAPGLSTSGMITDVSGRGVGLDVVATKMEALKGSARVESVQGKGCVFRLKMPVNMTTTRVLVVLVAGLRFAIPVEFVTKSFVLNRKDIFRREGRDTIKYEDQPISVVHLSDLLELDRVPSAKGMGGGEQSMTCIILSSDDQHVGIIVGQIVDEQEVVLKRYSTLLQRVRNISGAAILETGEVCAILNPADLIRSALKRKSVRISEEVVQQQSRVRRILLVEDTITTRTLIKRVLDSAAYEVVTAIDGLDALNKLPTREFDAVVSDIQMPNMDGLTLAETIRADKKYKDLPIVLITALSSDEDKKRGMKAGANAYITKPTFDHKVLLDVLKRLI</sequence>
<protein>
    <recommendedName>
        <fullName evidence="2">histidine kinase</fullName>
        <ecNumber evidence="2">2.7.13.3</ecNumber>
    </recommendedName>
</protein>
<reference evidence="13 14" key="1">
    <citation type="journal article" date="2020" name="J Geophys Res Biogeosci">
        <title>Magnetotaxis as an Adaptation to Enable Bacterial Shuttling of Microbial Sulfur and Sulfur Cycling Across Aquatic Oxic#Anoxic Interfaces.</title>
        <authorList>
            <person name="Li J."/>
            <person name="Liu P."/>
            <person name="Wang J."/>
            <person name="Roberts A.P."/>
            <person name="Pan Y."/>
        </authorList>
    </citation>
    <scope>NUCLEOTIDE SEQUENCE [LARGE SCALE GENOMIC DNA]</scope>
    <source>
        <strain evidence="13 14">MYR-1_YQ</strain>
    </source>
</reference>
<dbReference type="InterPro" id="IPR004105">
    <property type="entry name" value="CheA-like_dim"/>
</dbReference>
<dbReference type="InterPro" id="IPR036641">
    <property type="entry name" value="HPT_dom_sf"/>
</dbReference>
<evidence type="ECO:0000256" key="3">
    <source>
        <dbReference type="ARBA" id="ARBA00022553"/>
    </source>
</evidence>
<gene>
    <name evidence="13" type="ORF">HWQ67_02975</name>
</gene>
<accession>A0ABS6RV86</accession>
<dbReference type="SUPFAM" id="SSF50341">
    <property type="entry name" value="CheW-like"/>
    <property type="match status" value="1"/>
</dbReference>
<dbReference type="Pfam" id="PF02895">
    <property type="entry name" value="H-kinase_dim"/>
    <property type="match status" value="1"/>
</dbReference>
<name>A0ABS6RV86_9BACT</name>
<dbReference type="EMBL" id="JABXWD010000030">
    <property type="protein sequence ID" value="MBV6340542.1"/>
    <property type="molecule type" value="Genomic_DNA"/>
</dbReference>
<dbReference type="InterPro" id="IPR051315">
    <property type="entry name" value="Bact_Chemotaxis_CheA"/>
</dbReference>
<evidence type="ECO:0000259" key="10">
    <source>
        <dbReference type="PROSITE" id="PS50110"/>
    </source>
</evidence>
<dbReference type="PRINTS" id="PR00344">
    <property type="entry name" value="BCTRLSENSOR"/>
</dbReference>
<dbReference type="SMART" id="SM00448">
    <property type="entry name" value="REC"/>
    <property type="match status" value="1"/>
</dbReference>
<dbReference type="Gene3D" id="1.10.287.560">
    <property type="entry name" value="Histidine kinase CheA-like, homodimeric domain"/>
    <property type="match status" value="1"/>
</dbReference>
<dbReference type="SUPFAM" id="SSF52172">
    <property type="entry name" value="CheY-like"/>
    <property type="match status" value="1"/>
</dbReference>
<keyword evidence="5 13" id="KW-0418">Kinase</keyword>
<dbReference type="PANTHER" id="PTHR43395">
    <property type="entry name" value="SENSOR HISTIDINE KINASE CHEA"/>
    <property type="match status" value="1"/>
</dbReference>
<evidence type="ECO:0000259" key="11">
    <source>
        <dbReference type="PROSITE" id="PS50851"/>
    </source>
</evidence>
<dbReference type="SUPFAM" id="SSF47226">
    <property type="entry name" value="Histidine-containing phosphotransfer domain, HPT domain"/>
    <property type="match status" value="1"/>
</dbReference>
<feature type="domain" description="Response regulatory" evidence="10">
    <location>
        <begin position="698"/>
        <end position="814"/>
    </location>
</feature>
<dbReference type="InterPro" id="IPR011006">
    <property type="entry name" value="CheY-like_superfamily"/>
</dbReference>
<feature type="modified residue" description="Phosphohistidine" evidence="6">
    <location>
        <position position="41"/>
    </location>
</feature>